<dbReference type="InterPro" id="IPR018060">
    <property type="entry name" value="HTH_AraC"/>
</dbReference>
<dbReference type="PROSITE" id="PS01124">
    <property type="entry name" value="HTH_ARAC_FAMILY_2"/>
    <property type="match status" value="1"/>
</dbReference>
<dbReference type="SMART" id="SM00342">
    <property type="entry name" value="HTH_ARAC"/>
    <property type="match status" value="1"/>
</dbReference>
<evidence type="ECO:0000313" key="6">
    <source>
        <dbReference type="Proteomes" id="UP000515369"/>
    </source>
</evidence>
<dbReference type="RefSeq" id="WP_182463181.1">
    <property type="nucleotide sequence ID" value="NZ_CP059732.1"/>
</dbReference>
<protein>
    <submittedName>
        <fullName evidence="5">AraC family transcriptional regulator</fullName>
    </submittedName>
</protein>
<dbReference type="EMBL" id="CP059732">
    <property type="protein sequence ID" value="QMW05805.1"/>
    <property type="molecule type" value="Genomic_DNA"/>
</dbReference>
<dbReference type="KEGG" id="sfol:H3H32_13370"/>
<dbReference type="Proteomes" id="UP000515369">
    <property type="component" value="Chromosome"/>
</dbReference>
<dbReference type="PANTHER" id="PTHR43280:SF2">
    <property type="entry name" value="HTH-TYPE TRANSCRIPTIONAL REGULATOR EXSA"/>
    <property type="match status" value="1"/>
</dbReference>
<accession>A0A7G5H3W3</accession>
<keyword evidence="3" id="KW-0804">Transcription</keyword>
<evidence type="ECO:0000256" key="2">
    <source>
        <dbReference type="ARBA" id="ARBA00023125"/>
    </source>
</evidence>
<keyword evidence="1" id="KW-0805">Transcription regulation</keyword>
<gene>
    <name evidence="5" type="ORF">H3H32_13370</name>
</gene>
<dbReference type="InterPro" id="IPR009057">
    <property type="entry name" value="Homeodomain-like_sf"/>
</dbReference>
<sequence>MNNLVLVLKAYKSDVEIHRHSAYQIVFTTDNPFLTVCDNKKCENIFGFVIKPQVEHSCTCSNSNLIIMNIETYSFMGEKLAEKLGDKHAELFRNRDEFMDFFMLSGNEIRIQDIVKSIQLNDDLQRVDSRILNAIELINSGYQSNRLTLEYIAKTVCLSPSRLIFLFKQQTGSSIMKLLVWIRVRNAIARILTQKDELFTSIAYECGFYDSAQMNKYMYQLFGISPSKLRKKSDLIQFLQ</sequence>
<dbReference type="AlphaFoldDB" id="A0A7G5H3W3"/>
<reference evidence="5 6" key="1">
    <citation type="submission" date="2020-07" db="EMBL/GenBank/DDBJ databases">
        <title>Spirosoma foliorum sp. nov., isolated from the leaves on the Nejang mountain Korea, Republic of.</title>
        <authorList>
            <person name="Ho H."/>
            <person name="Lee Y.-J."/>
            <person name="Nurcahyanto D.-A."/>
            <person name="Kim S.-G."/>
        </authorList>
    </citation>
    <scope>NUCLEOTIDE SEQUENCE [LARGE SCALE GENOMIC DNA]</scope>
    <source>
        <strain evidence="5 6">PL0136</strain>
    </source>
</reference>
<dbReference type="PANTHER" id="PTHR43280">
    <property type="entry name" value="ARAC-FAMILY TRANSCRIPTIONAL REGULATOR"/>
    <property type="match status" value="1"/>
</dbReference>
<dbReference type="GO" id="GO:0043565">
    <property type="term" value="F:sequence-specific DNA binding"/>
    <property type="evidence" value="ECO:0007669"/>
    <property type="project" value="InterPro"/>
</dbReference>
<dbReference type="GO" id="GO:0003700">
    <property type="term" value="F:DNA-binding transcription factor activity"/>
    <property type="evidence" value="ECO:0007669"/>
    <property type="project" value="InterPro"/>
</dbReference>
<keyword evidence="6" id="KW-1185">Reference proteome</keyword>
<evidence type="ECO:0000259" key="4">
    <source>
        <dbReference type="PROSITE" id="PS01124"/>
    </source>
</evidence>
<dbReference type="Gene3D" id="1.10.10.60">
    <property type="entry name" value="Homeodomain-like"/>
    <property type="match status" value="1"/>
</dbReference>
<evidence type="ECO:0000256" key="3">
    <source>
        <dbReference type="ARBA" id="ARBA00023163"/>
    </source>
</evidence>
<evidence type="ECO:0000256" key="1">
    <source>
        <dbReference type="ARBA" id="ARBA00023015"/>
    </source>
</evidence>
<organism evidence="5 6">
    <name type="scientific">Spirosoma foliorum</name>
    <dbReference type="NCBI Taxonomy" id="2710596"/>
    <lineage>
        <taxon>Bacteria</taxon>
        <taxon>Pseudomonadati</taxon>
        <taxon>Bacteroidota</taxon>
        <taxon>Cytophagia</taxon>
        <taxon>Cytophagales</taxon>
        <taxon>Cytophagaceae</taxon>
        <taxon>Spirosoma</taxon>
    </lineage>
</organism>
<keyword evidence="2" id="KW-0238">DNA-binding</keyword>
<dbReference type="SUPFAM" id="SSF46689">
    <property type="entry name" value="Homeodomain-like"/>
    <property type="match status" value="1"/>
</dbReference>
<evidence type="ECO:0000313" key="5">
    <source>
        <dbReference type="EMBL" id="QMW05805.1"/>
    </source>
</evidence>
<proteinExistence type="predicted"/>
<feature type="domain" description="HTH araC/xylS-type" evidence="4">
    <location>
        <begin position="132"/>
        <end position="232"/>
    </location>
</feature>
<name>A0A7G5H3W3_9BACT</name>
<dbReference type="Pfam" id="PF12833">
    <property type="entry name" value="HTH_18"/>
    <property type="match status" value="1"/>
</dbReference>